<accession>A0A448ZXG6</accession>
<evidence type="ECO:0000256" key="7">
    <source>
        <dbReference type="ARBA" id="ARBA00023136"/>
    </source>
</evidence>
<keyword evidence="7 8" id="KW-0472">Membrane</keyword>
<dbReference type="Pfam" id="PF02386">
    <property type="entry name" value="TrkH"/>
    <property type="match status" value="1"/>
</dbReference>
<dbReference type="AlphaFoldDB" id="A0A448ZXG6"/>
<sequence>MLFKRMGVIKYIFIIYILITFLISLFLYWPITHTESFRTSIKNNEVTFSYIDALFLAASAFSDTGLTPISIAYSFNMFGQALIAISVLVGGLGIFTLKVYILQTIFGSKINVFNSALTQIERGSADGGKTKKIIKVSVSTLLISLFIFTIIFTFIFYYSPYGKFSDIEAAKSYDLRTFNPYEFNVQNPKGDFGKSLRYAIFHSICSINNAGFDNIGSKSLMPYYEDYSLQIFTLIAAFIGGVGFPVIYDIYKKLNSYRKTQPRYRVTLFTKLTLITYVFVSIIGLLLTFLFETTSKNQFSFWNQSQYGSTFAKSFAVIFQTQTTRSSGFITTDYYNFTQQTLLVHSILMFIGFSSASTAGGIRSATVAIIFLSVVSMLVGKKQVTAFKRQIGKENLIKAINVFAIGIFLVIIGVLICYSTTNLNANSILPHEKKFDTSHILFVVCSAFGSTGSPMGIIPNFSGYGKVTLIIIMIIGQLGIPQTILIWGRNRKSNEHVRYIYEDVAIG</sequence>
<protein>
    <submittedName>
        <fullName evidence="9">Ktr system potassium uptake protein B</fullName>
    </submittedName>
</protein>
<organism evidence="9 10">
    <name type="scientific">Metamycoplasma orale</name>
    <name type="common">Mycoplasma orale</name>
    <dbReference type="NCBI Taxonomy" id="2121"/>
    <lineage>
        <taxon>Bacteria</taxon>
        <taxon>Bacillati</taxon>
        <taxon>Mycoplasmatota</taxon>
        <taxon>Mycoplasmoidales</taxon>
        <taxon>Metamycoplasmataceae</taxon>
        <taxon>Metamycoplasma</taxon>
    </lineage>
</organism>
<dbReference type="GO" id="GO:0008324">
    <property type="term" value="F:monoatomic cation transmembrane transporter activity"/>
    <property type="evidence" value="ECO:0007669"/>
    <property type="project" value="InterPro"/>
</dbReference>
<feature type="transmembrane region" description="Helical" evidence="8">
    <location>
        <begin position="399"/>
        <end position="419"/>
    </location>
</feature>
<reference evidence="9 10" key="1">
    <citation type="submission" date="2019-01" db="EMBL/GenBank/DDBJ databases">
        <authorList>
            <consortium name="Pathogen Informatics"/>
        </authorList>
    </citation>
    <scope>NUCLEOTIDE SEQUENCE [LARGE SCALE GENOMIC DNA]</scope>
    <source>
        <strain evidence="9 10">NCTC10112</strain>
    </source>
</reference>
<evidence type="ECO:0000256" key="3">
    <source>
        <dbReference type="ARBA" id="ARBA00022475"/>
    </source>
</evidence>
<dbReference type="InterPro" id="IPR003445">
    <property type="entry name" value="Cat_transpt"/>
</dbReference>
<evidence type="ECO:0000256" key="5">
    <source>
        <dbReference type="ARBA" id="ARBA00022989"/>
    </source>
</evidence>
<dbReference type="PANTHER" id="PTHR32024">
    <property type="entry name" value="TRK SYSTEM POTASSIUM UPTAKE PROTEIN TRKG-RELATED"/>
    <property type="match status" value="1"/>
</dbReference>
<evidence type="ECO:0000256" key="6">
    <source>
        <dbReference type="ARBA" id="ARBA00023065"/>
    </source>
</evidence>
<keyword evidence="6" id="KW-0406">Ion transport</keyword>
<dbReference type="Proteomes" id="UP000290482">
    <property type="component" value="Chromosome"/>
</dbReference>
<feature type="transmembrane region" description="Helical" evidence="8">
    <location>
        <begin position="360"/>
        <end position="379"/>
    </location>
</feature>
<feature type="transmembrane region" description="Helical" evidence="8">
    <location>
        <begin position="467"/>
        <end position="488"/>
    </location>
</feature>
<dbReference type="GO" id="GO:0005886">
    <property type="term" value="C:plasma membrane"/>
    <property type="evidence" value="ECO:0007669"/>
    <property type="project" value="UniProtKB-SubCell"/>
</dbReference>
<keyword evidence="10" id="KW-1185">Reference proteome</keyword>
<comment type="subcellular location">
    <subcellularLocation>
        <location evidence="1">Cell membrane</location>
        <topology evidence="1">Multi-pass membrane protein</topology>
    </subcellularLocation>
</comment>
<dbReference type="EMBL" id="LR214940">
    <property type="protein sequence ID" value="VEU55949.1"/>
    <property type="molecule type" value="Genomic_DNA"/>
</dbReference>
<feature type="transmembrane region" description="Helical" evidence="8">
    <location>
        <begin position="77"/>
        <end position="101"/>
    </location>
</feature>
<dbReference type="KEGG" id="mob:NCTC10112_00544"/>
<proteinExistence type="predicted"/>
<evidence type="ECO:0000313" key="10">
    <source>
        <dbReference type="Proteomes" id="UP000290482"/>
    </source>
</evidence>
<keyword evidence="5 8" id="KW-1133">Transmembrane helix</keyword>
<dbReference type="PANTHER" id="PTHR32024:SF1">
    <property type="entry name" value="KTR SYSTEM POTASSIUM UPTAKE PROTEIN B"/>
    <property type="match status" value="1"/>
</dbReference>
<evidence type="ECO:0000256" key="2">
    <source>
        <dbReference type="ARBA" id="ARBA00022448"/>
    </source>
</evidence>
<keyword evidence="4 8" id="KW-0812">Transmembrane</keyword>
<keyword evidence="3" id="KW-1003">Cell membrane</keyword>
<evidence type="ECO:0000256" key="1">
    <source>
        <dbReference type="ARBA" id="ARBA00004651"/>
    </source>
</evidence>
<keyword evidence="2" id="KW-0813">Transport</keyword>
<feature type="transmembrane region" description="Helical" evidence="8">
    <location>
        <begin position="227"/>
        <end position="251"/>
    </location>
</feature>
<evidence type="ECO:0000313" key="9">
    <source>
        <dbReference type="EMBL" id="VEU55949.1"/>
    </source>
</evidence>
<feature type="transmembrane region" description="Helical" evidence="8">
    <location>
        <begin position="272"/>
        <end position="291"/>
    </location>
</feature>
<evidence type="ECO:0000256" key="4">
    <source>
        <dbReference type="ARBA" id="ARBA00022692"/>
    </source>
</evidence>
<name>A0A448ZXG6_METOS</name>
<gene>
    <name evidence="9" type="primary">ktrB</name>
    <name evidence="9" type="ORF">NCTC10112_00544</name>
</gene>
<feature type="transmembrane region" description="Helical" evidence="8">
    <location>
        <begin position="440"/>
        <end position="461"/>
    </location>
</feature>
<feature type="transmembrane region" description="Helical" evidence="8">
    <location>
        <begin position="12"/>
        <end position="31"/>
    </location>
</feature>
<dbReference type="GO" id="GO:0030001">
    <property type="term" value="P:metal ion transport"/>
    <property type="evidence" value="ECO:0007669"/>
    <property type="project" value="UniProtKB-ARBA"/>
</dbReference>
<feature type="transmembrane region" description="Helical" evidence="8">
    <location>
        <begin position="138"/>
        <end position="158"/>
    </location>
</feature>
<evidence type="ECO:0000256" key="8">
    <source>
        <dbReference type="SAM" id="Phobius"/>
    </source>
</evidence>